<accession>A0A381WH08</accession>
<name>A0A381WH08_9ZZZZ</name>
<sequence>MPSRFLSQTDRNFFSSINRELVGNLKNDKDGIINQTCVLYRISAADTMTNLYGESSAGKTYLKGVKLPCLIQADDFDFNTEEFGVDLRQTAQFWFEREYLTELSLVIEPGDIFDWNYAHFEVGTMNENQLVGGQVDSNWSVVCNSFLIRRSNLQIERQRGN</sequence>
<protein>
    <submittedName>
        <fullName evidence="1">Uncharacterized protein</fullName>
    </submittedName>
</protein>
<dbReference type="EMBL" id="UINC01011770">
    <property type="protein sequence ID" value="SVA51732.1"/>
    <property type="molecule type" value="Genomic_DNA"/>
</dbReference>
<dbReference type="AlphaFoldDB" id="A0A381WH08"/>
<reference evidence="1" key="1">
    <citation type="submission" date="2018-05" db="EMBL/GenBank/DDBJ databases">
        <authorList>
            <person name="Lanie J.A."/>
            <person name="Ng W.-L."/>
            <person name="Kazmierczak K.M."/>
            <person name="Andrzejewski T.M."/>
            <person name="Davidsen T.M."/>
            <person name="Wayne K.J."/>
            <person name="Tettelin H."/>
            <person name="Glass J.I."/>
            <person name="Rusch D."/>
            <person name="Podicherti R."/>
            <person name="Tsui H.-C.T."/>
            <person name="Winkler M.E."/>
        </authorList>
    </citation>
    <scope>NUCLEOTIDE SEQUENCE</scope>
</reference>
<organism evidence="1">
    <name type="scientific">marine metagenome</name>
    <dbReference type="NCBI Taxonomy" id="408172"/>
    <lineage>
        <taxon>unclassified sequences</taxon>
        <taxon>metagenomes</taxon>
        <taxon>ecological metagenomes</taxon>
    </lineage>
</organism>
<proteinExistence type="predicted"/>
<evidence type="ECO:0000313" key="1">
    <source>
        <dbReference type="EMBL" id="SVA51732.1"/>
    </source>
</evidence>
<gene>
    <name evidence="1" type="ORF">METZ01_LOCUS104586</name>
</gene>